<accession>A0A6L5XJP6</accession>
<dbReference type="Gene3D" id="3.60.21.10">
    <property type="match status" value="1"/>
</dbReference>
<keyword evidence="3" id="KW-1185">Reference proteome</keyword>
<proteinExistence type="predicted"/>
<dbReference type="Proteomes" id="UP000477488">
    <property type="component" value="Unassembled WGS sequence"/>
</dbReference>
<protein>
    <submittedName>
        <fullName evidence="2">Serine/threonine protein phosphatase</fullName>
    </submittedName>
</protein>
<dbReference type="SUPFAM" id="SSF56300">
    <property type="entry name" value="Metallo-dependent phosphatases"/>
    <property type="match status" value="1"/>
</dbReference>
<dbReference type="GO" id="GO:0016787">
    <property type="term" value="F:hydrolase activity"/>
    <property type="evidence" value="ECO:0007669"/>
    <property type="project" value="InterPro"/>
</dbReference>
<dbReference type="InterPro" id="IPR051918">
    <property type="entry name" value="STPP_CPPED1"/>
</dbReference>
<sequence>MQASDYGKRLLTFAVIADSHLNQDEWDCNSPFPVNKLANRRMRHVVRDLNRRDVAFVVHLGDLIHPVPAVKDLYAGAARRFHAQVRELKAPLYLTPGNHDIGDKPMPWAPAGSITEDYIRLWRETFGADYYSFDHQDIHMVVINSQLLNSGLPAEAEQKLWLEADLQAHADRRIFICTHYPPFLYERNEAEHYDNIAEPERAWLLDLTARYGVEGLFGGHVHNFWYLSEKGTRHYLLPSTAFVRQDYSEMFQAPPALEATEAGRDDAAKLGYFLVHVHERGHLCEMVRTWGACVAPDVPASSGPELLEPVAPARNRYAALGFDLRRSWARGVDIPPSGALDEFDRKRVRNDYPLLALWEMGVRHLRIPLQDLRDAATRQRMRDLLPLGHAFTLYSYGLPAPCDQKLILDNAALLARWEISFRGQEMKRLAAGLRELRQKLTLPVLLSRMWEHEDNRAPDGRYYHVMNHGFTMKDADSIAGMAEFEGLEGTGLVFRAMSHDDLRSLTAFAHETCAARGLPASLHLRLTGFNPAEVMRNDAWVAQRTAEALFCAADRGVTVFADTLTDIDRGYFVHNGVLDSTCNPRRAARVIGHLHAALNRGDGPMSPVETSEARGRWLWTRQGGETIALYMAGENPANAPLALPPEIFPAAAPVTVINLDNGRICPAAELRPAAAPDLYFLRAAH</sequence>
<evidence type="ECO:0000259" key="1">
    <source>
        <dbReference type="Pfam" id="PF00149"/>
    </source>
</evidence>
<dbReference type="EMBL" id="VUMH01000003">
    <property type="protein sequence ID" value="MSS27319.1"/>
    <property type="molecule type" value="Genomic_DNA"/>
</dbReference>
<comment type="caution">
    <text evidence="2">The sequence shown here is derived from an EMBL/GenBank/DDBJ whole genome shotgun (WGS) entry which is preliminary data.</text>
</comment>
<evidence type="ECO:0000313" key="2">
    <source>
        <dbReference type="EMBL" id="MSS27319.1"/>
    </source>
</evidence>
<reference evidence="2 3" key="1">
    <citation type="submission" date="2019-09" db="EMBL/GenBank/DDBJ databases">
        <title>In-depth cultivation of the pig gut microbiome towards novel bacterial diversity and tailored functional studies.</title>
        <authorList>
            <person name="Wylensek D."/>
            <person name="Hitch T.C.A."/>
            <person name="Clavel T."/>
        </authorList>
    </citation>
    <scope>NUCLEOTIDE SEQUENCE [LARGE SCALE GENOMIC DNA]</scope>
    <source>
        <strain evidence="2 3">PG-178-WT-4</strain>
    </source>
</reference>
<dbReference type="RefSeq" id="WP_154509553.1">
    <property type="nucleotide sequence ID" value="NZ_VUMH01000003.1"/>
</dbReference>
<feature type="domain" description="Calcineurin-like phosphoesterase" evidence="1">
    <location>
        <begin position="12"/>
        <end position="223"/>
    </location>
</feature>
<dbReference type="PANTHER" id="PTHR43143:SF1">
    <property type="entry name" value="SERINE_THREONINE-PROTEIN PHOSPHATASE CPPED1"/>
    <property type="match status" value="1"/>
</dbReference>
<dbReference type="AlphaFoldDB" id="A0A6L5XJP6"/>
<dbReference type="InterPro" id="IPR004843">
    <property type="entry name" value="Calcineurin-like_PHP"/>
</dbReference>
<evidence type="ECO:0000313" key="3">
    <source>
        <dbReference type="Proteomes" id="UP000477488"/>
    </source>
</evidence>
<name>A0A6L5XJP6_9BACT</name>
<gene>
    <name evidence="2" type="ORF">FYJ44_04490</name>
</gene>
<dbReference type="Pfam" id="PF00149">
    <property type="entry name" value="Metallophos"/>
    <property type="match status" value="1"/>
</dbReference>
<dbReference type="InterPro" id="IPR029052">
    <property type="entry name" value="Metallo-depent_PP-like"/>
</dbReference>
<organism evidence="2 3">
    <name type="scientific">Desulfovibrio porci</name>
    <dbReference type="NCBI Taxonomy" id="2605782"/>
    <lineage>
        <taxon>Bacteria</taxon>
        <taxon>Pseudomonadati</taxon>
        <taxon>Thermodesulfobacteriota</taxon>
        <taxon>Desulfovibrionia</taxon>
        <taxon>Desulfovibrionales</taxon>
        <taxon>Desulfovibrionaceae</taxon>
        <taxon>Desulfovibrio</taxon>
    </lineage>
</organism>
<dbReference type="PANTHER" id="PTHR43143">
    <property type="entry name" value="METALLOPHOSPHOESTERASE, CALCINEURIN SUPERFAMILY"/>
    <property type="match status" value="1"/>
</dbReference>